<comment type="similarity">
    <text evidence="2">Belongs to the MLF family.</text>
</comment>
<sequence length="596" mass="65979">MDRGRNGRDDFFGGRDPFAGFGGFGRQRSLISGVFGGRDPFDDPFFNQPFGSGMHGPSLFGPMGGPFGDIRNDGFLEQAPPRGNGRKLIITELDEEEGENSGRQRQANREPYVQEPDDEMQGGQLQPRRDFNRANEGQPQARTFTYQSSSVTYGGVNGAYYTASKTRRTGSDGITVEESKEADTTTKEATHRISRGIHDKGHSLTRKLKSDGNVDTTQILHNLHEDELAGFEESWKGNARHHLAGLNQNAGTSNNNEPGNRGTSGRGRQSAWGWALPGREQGRDQRRNGERPKSRALPPAYAALLTPQGRFLYDLFLYRPPPPSQLLDRTGSAPLTGERPKGNQEDEGEDEPGEVLADVDAAEVDELLACFKRYRLRSKVEIDNVSKEFLCWQRFGRNVEHTGPSTQEPEAQSIGWGQGVDHAAESAAQAPLVESDKEADERHYLLWRIENGVAEGSTEIPKGEAIPLEYNFAGLNAISFEKGCYIGQELIARTHHRGVIRKRLMPLIFEDENGQELKQAVAPGSEVVDKESGKKIGTVNTALGSRGMGLLRLEEALKQNSSLAIKDNRDVRVKAIKPDWWPVEWTQMLEQQSAVA</sequence>
<evidence type="ECO:0000256" key="5">
    <source>
        <dbReference type="ARBA" id="ARBA00022946"/>
    </source>
</evidence>
<dbReference type="Pfam" id="PF25455">
    <property type="entry name" value="Beta-barrel_CAF17_C"/>
    <property type="match status" value="1"/>
</dbReference>
<dbReference type="GO" id="GO:0005737">
    <property type="term" value="C:cytoplasm"/>
    <property type="evidence" value="ECO:0007669"/>
    <property type="project" value="UniProtKB-SubCell"/>
</dbReference>
<keyword evidence="4" id="KW-0597">Phosphoprotein</keyword>
<evidence type="ECO:0000259" key="7">
    <source>
        <dbReference type="Pfam" id="PF25455"/>
    </source>
</evidence>
<dbReference type="EMBL" id="CM000143">
    <property type="protein sequence ID" value="EEE65043.1"/>
    <property type="molecule type" value="Genomic_DNA"/>
</dbReference>
<feature type="domain" description="CAF17 C-terminal" evidence="7">
    <location>
        <begin position="501"/>
        <end position="582"/>
    </location>
</feature>
<feature type="region of interest" description="Disordered" evidence="6">
    <location>
        <begin position="93"/>
        <end position="143"/>
    </location>
</feature>
<dbReference type="InterPro" id="IPR019376">
    <property type="entry name" value="Myeloid_leukemia_factor"/>
</dbReference>
<dbReference type="InterPro" id="IPR017703">
    <property type="entry name" value="YgfZ/GCV_T_CS"/>
</dbReference>
<dbReference type="SUPFAM" id="SSF103025">
    <property type="entry name" value="Folate-binding domain"/>
    <property type="match status" value="1"/>
</dbReference>
<evidence type="ECO:0000256" key="1">
    <source>
        <dbReference type="ARBA" id="ARBA00004496"/>
    </source>
</evidence>
<dbReference type="Pfam" id="PF10248">
    <property type="entry name" value="Mlf1IP"/>
    <property type="match status" value="1"/>
</dbReference>
<dbReference type="InterPro" id="IPR057460">
    <property type="entry name" value="CAF17_C"/>
</dbReference>
<dbReference type="PANTHER" id="PTHR13105">
    <property type="entry name" value="MYELOID LEUKEMIA FACTOR"/>
    <property type="match status" value="1"/>
</dbReference>
<keyword evidence="5" id="KW-0809">Transit peptide</keyword>
<accession>B9FRD2</accession>
<dbReference type="NCBIfam" id="TIGR03317">
    <property type="entry name" value="ygfZ_signature"/>
    <property type="match status" value="1"/>
</dbReference>
<reference evidence="8" key="2">
    <citation type="submission" date="2008-12" db="EMBL/GenBank/DDBJ databases">
        <title>Improved gene annotation of the rice (Oryza sativa) genomes.</title>
        <authorList>
            <person name="Wang J."/>
            <person name="Li R."/>
            <person name="Fan W."/>
            <person name="Huang Q."/>
            <person name="Zhang J."/>
            <person name="Zhou Y."/>
            <person name="Hu Y."/>
            <person name="Zi S."/>
            <person name="Li J."/>
            <person name="Ni P."/>
            <person name="Zheng H."/>
            <person name="Zhang Y."/>
            <person name="Zhao M."/>
            <person name="Hao Q."/>
            <person name="McDermott J."/>
            <person name="Samudrala R."/>
            <person name="Kristiansen K."/>
            <person name="Wong G.K.-S."/>
        </authorList>
    </citation>
    <scope>NUCLEOTIDE SEQUENCE</scope>
</reference>
<protein>
    <recommendedName>
        <fullName evidence="7">CAF17 C-terminal domain-containing protein</fullName>
    </recommendedName>
</protein>
<evidence type="ECO:0000256" key="4">
    <source>
        <dbReference type="ARBA" id="ARBA00022553"/>
    </source>
</evidence>
<evidence type="ECO:0000256" key="6">
    <source>
        <dbReference type="SAM" id="MobiDB-lite"/>
    </source>
</evidence>
<proteinExistence type="inferred from homology"/>
<feature type="region of interest" description="Disordered" evidence="6">
    <location>
        <begin position="324"/>
        <end position="352"/>
    </location>
</feature>
<gene>
    <name evidence="8" type="ORF">OsJ_20031</name>
</gene>
<feature type="region of interest" description="Disordered" evidence="6">
    <location>
        <begin position="245"/>
        <end position="299"/>
    </location>
</feature>
<dbReference type="Gene3D" id="3.30.1360.120">
    <property type="entry name" value="Probable tRNA modification gtpase trme, domain 1"/>
    <property type="match status" value="2"/>
</dbReference>
<evidence type="ECO:0000256" key="2">
    <source>
        <dbReference type="ARBA" id="ARBA00008332"/>
    </source>
</evidence>
<comment type="subcellular location">
    <subcellularLocation>
        <location evidence="1">Cytoplasm</location>
    </subcellularLocation>
</comment>
<dbReference type="Proteomes" id="UP000007752">
    <property type="component" value="Chromosome 6"/>
</dbReference>
<feature type="compositionally biased region" description="Polar residues" evidence="6">
    <location>
        <begin position="246"/>
        <end position="267"/>
    </location>
</feature>
<dbReference type="InterPro" id="IPR027266">
    <property type="entry name" value="TrmE/GcvT-like"/>
</dbReference>
<reference evidence="8" key="1">
    <citation type="journal article" date="2005" name="PLoS Biol.">
        <title>The genomes of Oryza sativa: a history of duplications.</title>
        <authorList>
            <person name="Yu J."/>
            <person name="Wang J."/>
            <person name="Lin W."/>
            <person name="Li S."/>
            <person name="Li H."/>
            <person name="Zhou J."/>
            <person name="Ni P."/>
            <person name="Dong W."/>
            <person name="Hu S."/>
            <person name="Zeng C."/>
            <person name="Zhang J."/>
            <person name="Zhang Y."/>
            <person name="Li R."/>
            <person name="Xu Z."/>
            <person name="Li S."/>
            <person name="Li X."/>
            <person name="Zheng H."/>
            <person name="Cong L."/>
            <person name="Lin L."/>
            <person name="Yin J."/>
            <person name="Geng J."/>
            <person name="Li G."/>
            <person name="Shi J."/>
            <person name="Liu J."/>
            <person name="Lv H."/>
            <person name="Li J."/>
            <person name="Wang J."/>
            <person name="Deng Y."/>
            <person name="Ran L."/>
            <person name="Shi X."/>
            <person name="Wang X."/>
            <person name="Wu Q."/>
            <person name="Li C."/>
            <person name="Ren X."/>
            <person name="Wang J."/>
            <person name="Wang X."/>
            <person name="Li D."/>
            <person name="Liu D."/>
            <person name="Zhang X."/>
            <person name="Ji Z."/>
            <person name="Zhao W."/>
            <person name="Sun Y."/>
            <person name="Zhang Z."/>
            <person name="Bao J."/>
            <person name="Han Y."/>
            <person name="Dong L."/>
            <person name="Ji J."/>
            <person name="Chen P."/>
            <person name="Wu S."/>
            <person name="Liu J."/>
            <person name="Xiao Y."/>
            <person name="Bu D."/>
            <person name="Tan J."/>
            <person name="Yang L."/>
            <person name="Ye C."/>
            <person name="Zhang J."/>
            <person name="Xu J."/>
            <person name="Zhou Y."/>
            <person name="Yu Y."/>
            <person name="Zhang B."/>
            <person name="Zhuang S."/>
            <person name="Wei H."/>
            <person name="Liu B."/>
            <person name="Lei M."/>
            <person name="Yu H."/>
            <person name="Li Y."/>
            <person name="Xu H."/>
            <person name="Wei S."/>
            <person name="He X."/>
            <person name="Fang L."/>
            <person name="Zhang Z."/>
            <person name="Zhang Y."/>
            <person name="Huang X."/>
            <person name="Su Z."/>
            <person name="Tong W."/>
            <person name="Li J."/>
            <person name="Tong Z."/>
            <person name="Li S."/>
            <person name="Ye J."/>
            <person name="Wang L."/>
            <person name="Fang L."/>
            <person name="Lei T."/>
            <person name="Chen C."/>
            <person name="Chen H."/>
            <person name="Xu Z."/>
            <person name="Li H."/>
            <person name="Huang H."/>
            <person name="Zhang F."/>
            <person name="Xu H."/>
            <person name="Li N."/>
            <person name="Zhao C."/>
            <person name="Li S."/>
            <person name="Dong L."/>
            <person name="Huang Y."/>
            <person name="Li L."/>
            <person name="Xi Y."/>
            <person name="Qi Q."/>
            <person name="Li W."/>
            <person name="Zhang B."/>
            <person name="Hu W."/>
            <person name="Zhang Y."/>
            <person name="Tian X."/>
            <person name="Jiao Y."/>
            <person name="Liang X."/>
            <person name="Jin J."/>
            <person name="Gao L."/>
            <person name="Zheng W."/>
            <person name="Hao B."/>
            <person name="Liu S."/>
            <person name="Wang W."/>
            <person name="Yuan L."/>
            <person name="Cao M."/>
            <person name="McDermott J."/>
            <person name="Samudrala R."/>
            <person name="Wang J."/>
            <person name="Wong G.K."/>
            <person name="Yang H."/>
        </authorList>
    </citation>
    <scope>NUCLEOTIDE SEQUENCE [LARGE SCALE GENOMIC DNA]</scope>
</reference>
<evidence type="ECO:0000313" key="8">
    <source>
        <dbReference type="EMBL" id="EEE65043.1"/>
    </source>
</evidence>
<evidence type="ECO:0000256" key="3">
    <source>
        <dbReference type="ARBA" id="ARBA00022490"/>
    </source>
</evidence>
<feature type="compositionally biased region" description="Basic and acidic residues" evidence="6">
    <location>
        <begin position="280"/>
        <end position="293"/>
    </location>
</feature>
<keyword evidence="3" id="KW-0963">Cytoplasm</keyword>
<feature type="region of interest" description="Disordered" evidence="6">
    <location>
        <begin position="171"/>
        <end position="190"/>
    </location>
</feature>
<name>B9FRD2_ORYSJ</name>
<organism evidence="8">
    <name type="scientific">Oryza sativa subsp. japonica</name>
    <name type="common">Rice</name>
    <dbReference type="NCBI Taxonomy" id="39947"/>
    <lineage>
        <taxon>Eukaryota</taxon>
        <taxon>Viridiplantae</taxon>
        <taxon>Streptophyta</taxon>
        <taxon>Embryophyta</taxon>
        <taxon>Tracheophyta</taxon>
        <taxon>Spermatophyta</taxon>
        <taxon>Magnoliopsida</taxon>
        <taxon>Liliopsida</taxon>
        <taxon>Poales</taxon>
        <taxon>Poaceae</taxon>
        <taxon>BOP clade</taxon>
        <taxon>Oryzoideae</taxon>
        <taxon>Oryzeae</taxon>
        <taxon>Oryzinae</taxon>
        <taxon>Oryza</taxon>
        <taxon>Oryza sativa</taxon>
    </lineage>
</organism>
<feature type="compositionally biased region" description="Basic and acidic residues" evidence="6">
    <location>
        <begin position="177"/>
        <end position="190"/>
    </location>
</feature>
<dbReference type="AlphaFoldDB" id="B9FRD2"/>